<keyword evidence="4" id="KW-1185">Reference proteome</keyword>
<dbReference type="AlphaFoldDB" id="A0AAV9Z0L5"/>
<organism evidence="3 4">
    <name type="scientific">Favolaschia claudopus</name>
    <dbReference type="NCBI Taxonomy" id="2862362"/>
    <lineage>
        <taxon>Eukaryota</taxon>
        <taxon>Fungi</taxon>
        <taxon>Dikarya</taxon>
        <taxon>Basidiomycota</taxon>
        <taxon>Agaricomycotina</taxon>
        <taxon>Agaricomycetes</taxon>
        <taxon>Agaricomycetidae</taxon>
        <taxon>Agaricales</taxon>
        <taxon>Marasmiineae</taxon>
        <taxon>Mycenaceae</taxon>
        <taxon>Favolaschia</taxon>
    </lineage>
</organism>
<feature type="region of interest" description="Disordered" evidence="1">
    <location>
        <begin position="1069"/>
        <end position="1092"/>
    </location>
</feature>
<dbReference type="Pfam" id="PF18758">
    <property type="entry name" value="KDZ"/>
    <property type="match status" value="1"/>
</dbReference>
<dbReference type="Pfam" id="PF18803">
    <property type="entry name" value="CxC2"/>
    <property type="match status" value="1"/>
</dbReference>
<accession>A0AAV9Z0L5</accession>
<reference evidence="3 4" key="1">
    <citation type="journal article" date="2024" name="J Genomics">
        <title>Draft genome sequencing and assembly of Favolaschia claudopus CIRM-BRFM 2984 isolated from oak limbs.</title>
        <authorList>
            <person name="Navarro D."/>
            <person name="Drula E."/>
            <person name="Chaduli D."/>
            <person name="Cazenave R."/>
            <person name="Ahrendt S."/>
            <person name="Wang J."/>
            <person name="Lipzen A."/>
            <person name="Daum C."/>
            <person name="Barry K."/>
            <person name="Grigoriev I.V."/>
            <person name="Favel A."/>
            <person name="Rosso M.N."/>
            <person name="Martin F."/>
        </authorList>
    </citation>
    <scope>NUCLEOTIDE SEQUENCE [LARGE SCALE GENOMIC DNA]</scope>
    <source>
        <strain evidence="3 4">CIRM-BRFM 2984</strain>
    </source>
</reference>
<dbReference type="PANTHER" id="PTHR33096:SF1">
    <property type="entry name" value="CXC1-LIKE CYSTEINE CLUSTER ASSOCIATED WITH KDZ TRANSPOSASES DOMAIN-CONTAINING PROTEIN"/>
    <property type="match status" value="1"/>
</dbReference>
<evidence type="ECO:0000313" key="3">
    <source>
        <dbReference type="EMBL" id="KAK6966756.1"/>
    </source>
</evidence>
<proteinExistence type="predicted"/>
<sequence>MPTKRNHALYIEDDEINDGSDSDDDEPGYVPRANASRIHYVPDESTSFSTNGNRRTTTSNVATPASPSKKTRISLNQPEPVQPSLQDWDADFSEFDAEYGPGMQRAPRSLRESDDPHGQWARLDREAFLDELLRLDGRGDFMEQASCSGLNCNTADPMFRCSDCLHPCLYCKDCVKELHLRTPFHHIEMWNGTSFQRCSLKSLGVRIQLGHPPGELCGNPSKAAGDDFVIITSQTIDEVGLDFCDCSCAAAPPIQLLRMRLYPATSTNPRSAATFSALRRFAHMTLESKCSPYEFYNSLARETNNTGLEPSRDRYDEFTRMTRQWQHLLLLKRAGRGHDPSDNRVESTKAGELALLCPACPHPGKNLPVGWENAPQHKAFLYALFLAIDANFRLKRKDVSSETKDPGLVRGWGFYGEVTRYMQHLAANWDEPQERSTCVAHDAVDKPDRESLGTASSGIGTVDCARHNMKRPNGVGDLQRGERYLNMDYMFFMSLLGCMLGLLFVSYDIACQWSKKFWKRMEIFPPNAQFTPEEKRVVFLVPKFHLPAHIESCNISYSFNLTRFVGRTDGEAPERGWSDINRLASSTSVSGPGARRDTLEVHMQYWNWKKIVRLGHTLLQRIKKYVPLMLETRAAWVDVEASFPYSVIAQWTAMAEAWEADSTKPNPFATTIRRDDLKDVRRRLAVVASRDINSLRVRGDMHETEMLSMGLQLEDQQRIFARNLKHVGAHETVDQGTKRIERETKLRRKIDAWMAVQQLFIPEVAVLRDRENTERKRISATQALPGIRADQMKLWLPSAIGTRASCDESLRDYEYQLRKGQAAGALEEMRNQLLLRTHEYRYRDRIEGVRAKTRSATRAKEIDERIVTAADEYRAAHAALVSLGALLKRSEWQKDFKPLRQEDIRGRPSAVFGDDERRGGGGKGKKARADPVNEPWRAQQRTEAKMPMSWIWLSEGSTGDEKDVVHNEALRIEWAKTRAKAMRYAEEVDLLEEEMRRVLQYLAWRTSWWKSLVGLRADKQGIEVEEGHAAYAHKQASYMEGIRARFEAQWGGVGMLLDQARTLYASMSADDGDDEEGATMAEEAPGGGWLSE</sequence>
<feature type="region of interest" description="Disordered" evidence="1">
    <location>
        <begin position="1"/>
        <end position="83"/>
    </location>
</feature>
<evidence type="ECO:0000259" key="2">
    <source>
        <dbReference type="Pfam" id="PF18803"/>
    </source>
</evidence>
<evidence type="ECO:0000256" key="1">
    <source>
        <dbReference type="SAM" id="MobiDB-lite"/>
    </source>
</evidence>
<feature type="compositionally biased region" description="Low complexity" evidence="1">
    <location>
        <begin position="45"/>
        <end position="60"/>
    </location>
</feature>
<feature type="region of interest" description="Disordered" evidence="1">
    <location>
        <begin position="907"/>
        <end position="940"/>
    </location>
</feature>
<dbReference type="PANTHER" id="PTHR33096">
    <property type="entry name" value="CXC2 DOMAIN-CONTAINING PROTEIN"/>
    <property type="match status" value="1"/>
</dbReference>
<dbReference type="Proteomes" id="UP001362999">
    <property type="component" value="Unassembled WGS sequence"/>
</dbReference>
<name>A0AAV9Z0L5_9AGAR</name>
<feature type="compositionally biased region" description="Acidic residues" evidence="1">
    <location>
        <begin position="11"/>
        <end position="27"/>
    </location>
</feature>
<feature type="compositionally biased region" description="Polar residues" evidence="1">
    <location>
        <begin position="61"/>
        <end position="83"/>
    </location>
</feature>
<feature type="domain" description="CxC2-like cysteine cluster KDZ transposase-associated" evidence="2">
    <location>
        <begin position="200"/>
        <end position="307"/>
    </location>
</feature>
<comment type="caution">
    <text evidence="3">The sequence shown here is derived from an EMBL/GenBank/DDBJ whole genome shotgun (WGS) entry which is preliminary data.</text>
</comment>
<protein>
    <submittedName>
        <fullName evidence="3">CxC2 domain-containing protein</fullName>
    </submittedName>
</protein>
<dbReference type="EMBL" id="JAWWNJ010000257">
    <property type="protein sequence ID" value="KAK6966756.1"/>
    <property type="molecule type" value="Genomic_DNA"/>
</dbReference>
<dbReference type="CDD" id="cd19757">
    <property type="entry name" value="Bbox1"/>
    <property type="match status" value="1"/>
</dbReference>
<evidence type="ECO:0000313" key="4">
    <source>
        <dbReference type="Proteomes" id="UP001362999"/>
    </source>
</evidence>
<dbReference type="InterPro" id="IPR041457">
    <property type="entry name" value="CxC2_KDZ-assoc"/>
</dbReference>
<dbReference type="InterPro" id="IPR040521">
    <property type="entry name" value="KDZ"/>
</dbReference>
<gene>
    <name evidence="3" type="ORF">R3P38DRAFT_3512282</name>
</gene>